<keyword evidence="4 9" id="KW-0732">Signal</keyword>
<evidence type="ECO:0000256" key="2">
    <source>
        <dbReference type="ARBA" id="ARBA00022512"/>
    </source>
</evidence>
<proteinExistence type="inferred from homology"/>
<dbReference type="PANTHER" id="PTHR43806:SF66">
    <property type="entry name" value="SERIN ENDOPEPTIDASE"/>
    <property type="match status" value="1"/>
</dbReference>
<dbReference type="PROSITE" id="PS51892">
    <property type="entry name" value="SUBTILASE"/>
    <property type="match status" value="1"/>
</dbReference>
<keyword evidence="3 7" id="KW-0645">Protease</keyword>
<dbReference type="Gene3D" id="3.50.30.30">
    <property type="match status" value="1"/>
</dbReference>
<dbReference type="InterPro" id="IPR015500">
    <property type="entry name" value="Peptidase_S8_subtilisin-rel"/>
</dbReference>
<evidence type="ECO:0000259" key="12">
    <source>
        <dbReference type="Pfam" id="PF06280"/>
    </source>
</evidence>
<evidence type="ECO:0000256" key="4">
    <source>
        <dbReference type="ARBA" id="ARBA00022729"/>
    </source>
</evidence>
<dbReference type="PROSITE" id="PS00137">
    <property type="entry name" value="SUBTILASE_HIS"/>
    <property type="match status" value="1"/>
</dbReference>
<evidence type="ECO:0000256" key="5">
    <source>
        <dbReference type="ARBA" id="ARBA00022801"/>
    </source>
</evidence>
<evidence type="ECO:0000256" key="7">
    <source>
        <dbReference type="PROSITE-ProRule" id="PRU01240"/>
    </source>
</evidence>
<feature type="active site" description="Charge relay system" evidence="7">
    <location>
        <position position="208"/>
    </location>
</feature>
<dbReference type="CDD" id="cd07489">
    <property type="entry name" value="Peptidases_S8_5"/>
    <property type="match status" value="1"/>
</dbReference>
<dbReference type="RefSeq" id="XP_066673358.1">
    <property type="nucleotide sequence ID" value="XM_066809740.1"/>
</dbReference>
<feature type="signal peptide" evidence="9">
    <location>
        <begin position="1"/>
        <end position="21"/>
    </location>
</feature>
<sequence length="872" mass="92942">MVRKTFLLPLLVGALARIVSAEASSQSNVLPGSYIVEFDDSQDMSLFHTHAESMDAEIVNRFDYTLFNGATVQFKNLEAANQLAAEMLAMPMVKQMWPNRQMKLPSDKVVWASHLSNQTQIDKRHDTKDTFSPHVMTQVDKLRAKGITGKGVTIAIVDTGIDYTHDALGGCFGPGCLVAGGYDFVDNDDDPLDTCLVRRFRSGRRQGHGTHVAGIIAAQENPLGFTGAAPGVEIMAYRVFGCDVTSTEDSIMRGFMRAHEDGADIISASLGDKGLWDESPGAMGVTVARIVAAGIPCIASAGNSGNKGLFFVGQPASEDTVVSVASFDNTVTPVLKLWADYSVDRGEPREFSFTTTTLGQWSEAPAQLPVFASLLGVDSAANGCNHFPANTPDLSGSMVLIRQGTCSASKMAARAAAFGAKYVMFWGTEPGTPLADSLTDGIIASGMVSKETAEELMRLLKAGSNITLTLPDPEKLVPITGGYASTDTSWGPSFEGAIKPQFAAPGGSILSTYPGTLAKKGACLGYAVLSGTSMSAPLVAAAFALVHEVRGKLSPAEFENLFSATSNPQFLNDGKKTFDMLAPVAQQGAGMIQVYDAAYATTLLDPSSLAFGDADHHADVLSFAMSNTGREEVTYELGAVGAATAYTFSNGTYPDTFPGMKFDDVYATINLSESKITLAPGARKFISVRATPPAVNATRYVTINGTNGESLSLPYQGIAGSLHNTRVMGSSEFVVTGGRKDSFIYPPLIGTSTFNFTKGDSDKKDLSQTQPGALTRLAFGTSLVHIEAIKVDSGNVTLSNSTTKIGDILGSPRLWLNRHFSLAPWNGQLADGSYAPKGRYRFAVRALRVFGNQKNETDYDVAFTQDFNIQYY</sequence>
<dbReference type="GeneID" id="92042800"/>
<evidence type="ECO:0000313" key="14">
    <source>
        <dbReference type="Proteomes" id="UP001433268"/>
    </source>
</evidence>
<dbReference type="PROSITE" id="PS00136">
    <property type="entry name" value="SUBTILASE_ASP"/>
    <property type="match status" value="1"/>
</dbReference>
<dbReference type="InterPro" id="IPR000209">
    <property type="entry name" value="Peptidase_S8/S53_dom"/>
</dbReference>
<evidence type="ECO:0000259" key="11">
    <source>
        <dbReference type="Pfam" id="PF02225"/>
    </source>
</evidence>
<dbReference type="InterPro" id="IPR003137">
    <property type="entry name" value="PA_domain"/>
</dbReference>
<feature type="active site" description="Charge relay system" evidence="7">
    <location>
        <position position="533"/>
    </location>
</feature>
<dbReference type="InterPro" id="IPR023828">
    <property type="entry name" value="Peptidase_S8_Ser-AS"/>
</dbReference>
<feature type="active site" description="Charge relay system" evidence="7">
    <location>
        <position position="158"/>
    </location>
</feature>
<dbReference type="InterPro" id="IPR036852">
    <property type="entry name" value="Peptidase_S8/S53_dom_sf"/>
</dbReference>
<dbReference type="InterPro" id="IPR050131">
    <property type="entry name" value="Peptidase_S8_subtilisin-like"/>
</dbReference>
<reference evidence="13 14" key="1">
    <citation type="submission" date="2023-01" db="EMBL/GenBank/DDBJ databases">
        <title>Analysis of 21 Apiospora genomes using comparative genomics revels a genus with tremendous synthesis potential of carbohydrate active enzymes and secondary metabolites.</title>
        <authorList>
            <person name="Sorensen T."/>
        </authorList>
    </citation>
    <scope>NUCLEOTIDE SEQUENCE [LARGE SCALE GENOMIC DNA]</scope>
    <source>
        <strain evidence="13 14">CBS 114990</strain>
    </source>
</reference>
<dbReference type="EMBL" id="JAQQWN010000004">
    <property type="protein sequence ID" value="KAK8090464.1"/>
    <property type="molecule type" value="Genomic_DNA"/>
</dbReference>
<dbReference type="Pfam" id="PF02225">
    <property type="entry name" value="PA"/>
    <property type="match status" value="1"/>
</dbReference>
<dbReference type="PANTHER" id="PTHR43806">
    <property type="entry name" value="PEPTIDASE S8"/>
    <property type="match status" value="1"/>
</dbReference>
<comment type="caution">
    <text evidence="13">The sequence shown here is derived from an EMBL/GenBank/DDBJ whole genome shotgun (WGS) entry which is preliminary data.</text>
</comment>
<keyword evidence="5 7" id="KW-0378">Hydrolase</keyword>
<dbReference type="PRINTS" id="PR00723">
    <property type="entry name" value="SUBTILISIN"/>
</dbReference>
<dbReference type="Pfam" id="PF06280">
    <property type="entry name" value="fn3_5"/>
    <property type="match status" value="1"/>
</dbReference>
<keyword evidence="2" id="KW-0964">Secreted</keyword>
<gene>
    <name evidence="13" type="ORF">PG997_005425</name>
</gene>
<feature type="domain" description="C5a peptidase/Subtilisin-like protease SBT2-like Fn3-like" evidence="12">
    <location>
        <begin position="619"/>
        <end position="715"/>
    </location>
</feature>
<protein>
    <submittedName>
        <fullName evidence="13">Uncharacterized protein</fullName>
    </submittedName>
</protein>
<feature type="chain" id="PRO_5046932009" evidence="9">
    <location>
        <begin position="22"/>
        <end position="872"/>
    </location>
</feature>
<dbReference type="InterPro" id="IPR010435">
    <property type="entry name" value="C5a/SBT2-like_Fn3"/>
</dbReference>
<feature type="domain" description="Peptidase S8/S53" evidence="10">
    <location>
        <begin position="149"/>
        <end position="566"/>
    </location>
</feature>
<dbReference type="InterPro" id="IPR034187">
    <property type="entry name" value="Peptidases_S8_5"/>
</dbReference>
<organism evidence="13 14">
    <name type="scientific">Apiospora hydei</name>
    <dbReference type="NCBI Taxonomy" id="1337664"/>
    <lineage>
        <taxon>Eukaryota</taxon>
        <taxon>Fungi</taxon>
        <taxon>Dikarya</taxon>
        <taxon>Ascomycota</taxon>
        <taxon>Pezizomycotina</taxon>
        <taxon>Sordariomycetes</taxon>
        <taxon>Xylariomycetidae</taxon>
        <taxon>Amphisphaeriales</taxon>
        <taxon>Apiosporaceae</taxon>
        <taxon>Apiospora</taxon>
    </lineage>
</organism>
<evidence type="ECO:0000256" key="8">
    <source>
        <dbReference type="RuleBase" id="RU003355"/>
    </source>
</evidence>
<evidence type="ECO:0000256" key="3">
    <source>
        <dbReference type="ARBA" id="ARBA00022670"/>
    </source>
</evidence>
<dbReference type="InterPro" id="IPR022398">
    <property type="entry name" value="Peptidase_S8_His-AS"/>
</dbReference>
<name>A0ABR1X524_9PEZI</name>
<evidence type="ECO:0000256" key="6">
    <source>
        <dbReference type="ARBA" id="ARBA00022825"/>
    </source>
</evidence>
<evidence type="ECO:0000256" key="9">
    <source>
        <dbReference type="SAM" id="SignalP"/>
    </source>
</evidence>
<evidence type="ECO:0000256" key="1">
    <source>
        <dbReference type="ARBA" id="ARBA00011073"/>
    </source>
</evidence>
<accession>A0ABR1X524</accession>
<keyword evidence="14" id="KW-1185">Reference proteome</keyword>
<dbReference type="Gene3D" id="3.40.50.200">
    <property type="entry name" value="Peptidase S8/S53 domain"/>
    <property type="match status" value="1"/>
</dbReference>
<evidence type="ECO:0000259" key="10">
    <source>
        <dbReference type="Pfam" id="PF00082"/>
    </source>
</evidence>
<dbReference type="SUPFAM" id="SSF52743">
    <property type="entry name" value="Subtilisin-like"/>
    <property type="match status" value="1"/>
</dbReference>
<dbReference type="Pfam" id="PF00082">
    <property type="entry name" value="Peptidase_S8"/>
    <property type="match status" value="1"/>
</dbReference>
<dbReference type="PROSITE" id="PS00138">
    <property type="entry name" value="SUBTILASE_SER"/>
    <property type="match status" value="1"/>
</dbReference>
<dbReference type="InterPro" id="IPR023827">
    <property type="entry name" value="Peptidase_S8_Asp-AS"/>
</dbReference>
<feature type="domain" description="PA" evidence="11">
    <location>
        <begin position="377"/>
        <end position="456"/>
    </location>
</feature>
<dbReference type="Proteomes" id="UP001433268">
    <property type="component" value="Unassembled WGS sequence"/>
</dbReference>
<keyword evidence="6 7" id="KW-0720">Serine protease</keyword>
<comment type="similarity">
    <text evidence="1 7 8">Belongs to the peptidase S8 family.</text>
</comment>
<evidence type="ECO:0000313" key="13">
    <source>
        <dbReference type="EMBL" id="KAK8090464.1"/>
    </source>
</evidence>
<keyword evidence="2" id="KW-0134">Cell wall</keyword>